<evidence type="ECO:0000256" key="6">
    <source>
        <dbReference type="ARBA" id="ARBA00023316"/>
    </source>
</evidence>
<dbReference type="PANTHER" id="PTHR36174:SF1">
    <property type="entry name" value="LIPID II:GLYCINE GLYCYLTRANSFERASE"/>
    <property type="match status" value="1"/>
</dbReference>
<keyword evidence="6" id="KW-0961">Cell wall biogenesis/degradation</keyword>
<keyword evidence="5" id="KW-0012">Acyltransferase</keyword>
<dbReference type="InterPro" id="IPR038740">
    <property type="entry name" value="BioF2-like_GNAT_dom"/>
</dbReference>
<dbReference type="Pfam" id="PF13480">
    <property type="entry name" value="Acetyltransf_6"/>
    <property type="match status" value="1"/>
</dbReference>
<dbReference type="EMBL" id="VKHP01000029">
    <property type="protein sequence ID" value="NEU96203.1"/>
    <property type="molecule type" value="Genomic_DNA"/>
</dbReference>
<evidence type="ECO:0000259" key="7">
    <source>
        <dbReference type="Pfam" id="PF13480"/>
    </source>
</evidence>
<dbReference type="GO" id="GO:0009252">
    <property type="term" value="P:peptidoglycan biosynthetic process"/>
    <property type="evidence" value="ECO:0007669"/>
    <property type="project" value="UniProtKB-KW"/>
</dbReference>
<comment type="caution">
    <text evidence="8">The sequence shown here is derived from an EMBL/GenBank/DDBJ whole genome shotgun (WGS) entry which is preliminary data.</text>
</comment>
<evidence type="ECO:0000256" key="5">
    <source>
        <dbReference type="ARBA" id="ARBA00023315"/>
    </source>
</evidence>
<sequence>MKVVRFREIDRSAWDGLALQSPQAWLTHRSSWIEIEQRFFVSTNLSFALEEGSQLVGIQPLFINEGAGMPLGERLLHSGIHRHTGLALAPDIDAGVARAARQAAMQEIFAIADLYDVDRIQLNCHNLAPAHRHPQREAVPFWVSEFGFQLGIAFGPSGMLPCPGSSTLNADQLVDLAPTVEELFAGLDNTCRTAVRKAQKSNLQFEISSDVSYLDTYMDIARASATRTGEVLPDIEYYRSIFRAFAAEGGARVALVRQDGNAIAGLILLTDKKAASFLAGVSLPDAMKLRPNNFLHWNAIRWAKQAGLEVYRFGPSFPEVPRDWPIAMVSHFKTIFGSRSVPVIQGSLFRRPELYTSNILAASNRLNEIASRPADARSAGQAGGAFIVHHLHTFGFRSASSMQAGEPVVLYRPSQADLATARDVLAGDGCVIAVLPSAQFAREFGVDTQARSIFSPSVLRAAFAGSKPWSRLRTLHSHMCFVADGDSTTIVENARLEPIWLHRKMGDRGSVIFIGTDLASDLMQYRQGDPAAASNRPTEPMWGIAGERPNYLFEGQLAGESLRERPADWWCEALADALVRLSGISRLPILPNGAVGAVVITGDDDQAALSCYAQQQEALGSLPVTYFLHPLTKHTQETLRQLKAGRKVELGIHPDALDRPDRYAELFSEQARWFERLTGARARSVRNHGFLNDGYWGHASVWNTCGIRGSSNLPGLDGSIINGSLLPARIVLDGKLTEHWSVLTAIGDGIVFINDWDDRQSADCVLGLADRIRQSGVPGVIVINLHPENIGKTRGMHQALIKLVEYGFIPWTMTECFDWFETGVHRSGPADTSGAKRPSVAEKVRSLLGIN</sequence>
<evidence type="ECO:0000256" key="2">
    <source>
        <dbReference type="ARBA" id="ARBA00022679"/>
    </source>
</evidence>
<dbReference type="Gene3D" id="3.20.20.370">
    <property type="entry name" value="Glycoside hydrolase/deacetylase"/>
    <property type="match status" value="1"/>
</dbReference>
<dbReference type="InterPro" id="IPR050644">
    <property type="entry name" value="PG_Glycine_Bridge_Synth"/>
</dbReference>
<proteinExistence type="inferred from homology"/>
<protein>
    <submittedName>
        <fullName evidence="8">GNAT family N-acetyltransferase</fullName>
    </submittedName>
</protein>
<comment type="similarity">
    <text evidence="1">Belongs to the FemABX family.</text>
</comment>
<dbReference type="GO" id="GO:0016755">
    <property type="term" value="F:aminoacyltransferase activity"/>
    <property type="evidence" value="ECO:0007669"/>
    <property type="project" value="InterPro"/>
</dbReference>
<dbReference type="PANTHER" id="PTHR36174">
    <property type="entry name" value="LIPID II:GLYCINE GLYCYLTRANSFERASE"/>
    <property type="match status" value="1"/>
</dbReference>
<dbReference type="GO" id="GO:0008360">
    <property type="term" value="P:regulation of cell shape"/>
    <property type="evidence" value="ECO:0007669"/>
    <property type="project" value="UniProtKB-KW"/>
</dbReference>
<dbReference type="Gene3D" id="3.40.630.30">
    <property type="match status" value="1"/>
</dbReference>
<dbReference type="AlphaFoldDB" id="A0A6P1BD45"/>
<gene>
    <name evidence="8" type="ORF">FNJ47_10250</name>
</gene>
<dbReference type="SUPFAM" id="SSF55729">
    <property type="entry name" value="Acyl-CoA N-acyltransferases (Nat)"/>
    <property type="match status" value="1"/>
</dbReference>
<organism evidence="8 9">
    <name type="scientific">Bradyrhizobium uaiense</name>
    <dbReference type="NCBI Taxonomy" id="2594946"/>
    <lineage>
        <taxon>Bacteria</taxon>
        <taxon>Pseudomonadati</taxon>
        <taxon>Pseudomonadota</taxon>
        <taxon>Alphaproteobacteria</taxon>
        <taxon>Hyphomicrobiales</taxon>
        <taxon>Nitrobacteraceae</taxon>
        <taxon>Bradyrhizobium</taxon>
    </lineage>
</organism>
<dbReference type="PROSITE" id="PS51191">
    <property type="entry name" value="FEMABX"/>
    <property type="match status" value="1"/>
</dbReference>
<keyword evidence="2 8" id="KW-0808">Transferase</keyword>
<dbReference type="RefSeq" id="WP_163152942.1">
    <property type="nucleotide sequence ID" value="NZ_VKHP01000029.1"/>
</dbReference>
<feature type="domain" description="BioF2-like acetyltransferase" evidence="7">
    <location>
        <begin position="189"/>
        <end position="315"/>
    </location>
</feature>
<evidence type="ECO:0000313" key="9">
    <source>
        <dbReference type="Proteomes" id="UP000468531"/>
    </source>
</evidence>
<keyword evidence="4" id="KW-0573">Peptidoglycan synthesis</keyword>
<dbReference type="InterPro" id="IPR003447">
    <property type="entry name" value="FEMABX"/>
</dbReference>
<evidence type="ECO:0000256" key="4">
    <source>
        <dbReference type="ARBA" id="ARBA00022984"/>
    </source>
</evidence>
<dbReference type="InterPro" id="IPR016181">
    <property type="entry name" value="Acyl_CoA_acyltransferase"/>
</dbReference>
<evidence type="ECO:0000256" key="1">
    <source>
        <dbReference type="ARBA" id="ARBA00009943"/>
    </source>
</evidence>
<name>A0A6P1BD45_9BRAD</name>
<evidence type="ECO:0000256" key="3">
    <source>
        <dbReference type="ARBA" id="ARBA00022960"/>
    </source>
</evidence>
<reference evidence="8 9" key="1">
    <citation type="journal article" date="2020" name="Arch. Microbiol.">
        <title>Bradyrhizobium uaiense sp. nov., a new highly efficient cowpea symbiont.</title>
        <authorList>
            <person name="Cabral Michel D."/>
            <person name="Azarias Guimaraes A."/>
            <person name="Martins da Costa E."/>
            <person name="Soares de Carvalho T."/>
            <person name="Balsanelli E."/>
            <person name="Willems A."/>
            <person name="Maltempi de Souza E."/>
            <person name="de Souza Moreira F.M."/>
        </authorList>
    </citation>
    <scope>NUCLEOTIDE SEQUENCE [LARGE SCALE GENOMIC DNA]</scope>
    <source>
        <strain evidence="8 9">UFLA 03-164</strain>
    </source>
</reference>
<keyword evidence="3" id="KW-0133">Cell shape</keyword>
<accession>A0A6P1BD45</accession>
<dbReference type="Proteomes" id="UP000468531">
    <property type="component" value="Unassembled WGS sequence"/>
</dbReference>
<evidence type="ECO:0000313" key="8">
    <source>
        <dbReference type="EMBL" id="NEU96203.1"/>
    </source>
</evidence>
<keyword evidence="9" id="KW-1185">Reference proteome</keyword>
<dbReference type="GO" id="GO:0071555">
    <property type="term" value="P:cell wall organization"/>
    <property type="evidence" value="ECO:0007669"/>
    <property type="project" value="UniProtKB-KW"/>
</dbReference>